<evidence type="ECO:0000313" key="5">
    <source>
        <dbReference type="EMBL" id="SHM07224.1"/>
    </source>
</evidence>
<dbReference type="Gene3D" id="3.40.50.300">
    <property type="entry name" value="P-loop containing nucleotide triphosphate hydrolases"/>
    <property type="match status" value="1"/>
</dbReference>
<gene>
    <name evidence="5" type="ORF">SAMN04488494_1257</name>
</gene>
<dbReference type="InterPro" id="IPR050221">
    <property type="entry name" value="26S_Proteasome_ATPase"/>
</dbReference>
<keyword evidence="3" id="KW-0067">ATP-binding</keyword>
<dbReference type="InterPro" id="IPR027417">
    <property type="entry name" value="P-loop_NTPase"/>
</dbReference>
<dbReference type="InterPro" id="IPR003959">
    <property type="entry name" value="ATPase_AAA_core"/>
</dbReference>
<keyword evidence="2" id="KW-0547">Nucleotide-binding</keyword>
<evidence type="ECO:0000313" key="6">
    <source>
        <dbReference type="Proteomes" id="UP000184280"/>
    </source>
</evidence>
<organism evidence="5 6">
    <name type="scientific">Xylanibacter ruminicola</name>
    <name type="common">Prevotella ruminicola</name>
    <dbReference type="NCBI Taxonomy" id="839"/>
    <lineage>
        <taxon>Bacteria</taxon>
        <taxon>Pseudomonadati</taxon>
        <taxon>Bacteroidota</taxon>
        <taxon>Bacteroidia</taxon>
        <taxon>Bacteroidales</taxon>
        <taxon>Prevotellaceae</taxon>
        <taxon>Xylanibacter</taxon>
    </lineage>
</organism>
<comment type="similarity">
    <text evidence="1">Belongs to the AAA ATPase family.</text>
</comment>
<dbReference type="CDD" id="cd19481">
    <property type="entry name" value="RecA-like_protease"/>
    <property type="match status" value="1"/>
</dbReference>
<dbReference type="Proteomes" id="UP000184280">
    <property type="component" value="Unassembled WGS sequence"/>
</dbReference>
<feature type="domain" description="AAA+ ATPase" evidence="4">
    <location>
        <begin position="117"/>
        <end position="249"/>
    </location>
</feature>
<evidence type="ECO:0000256" key="2">
    <source>
        <dbReference type="ARBA" id="ARBA00022741"/>
    </source>
</evidence>
<evidence type="ECO:0000259" key="4">
    <source>
        <dbReference type="SMART" id="SM00382"/>
    </source>
</evidence>
<protein>
    <submittedName>
        <fullName evidence="5">ATPase family associated with various cellular activities (AAA)</fullName>
    </submittedName>
</protein>
<dbReference type="EMBL" id="FRCJ01000002">
    <property type="protein sequence ID" value="SHM07224.1"/>
    <property type="molecule type" value="Genomic_DNA"/>
</dbReference>
<name>A0A1M7FT23_XYLRU</name>
<reference evidence="5 6" key="1">
    <citation type="submission" date="2016-11" db="EMBL/GenBank/DDBJ databases">
        <authorList>
            <person name="Jaros S."/>
            <person name="Januszkiewicz K."/>
            <person name="Wedrychowicz H."/>
        </authorList>
    </citation>
    <scope>NUCLEOTIDE SEQUENCE [LARGE SCALE GENOMIC DNA]</scope>
    <source>
        <strain evidence="5 6">BPI-34</strain>
    </source>
</reference>
<dbReference type="PANTHER" id="PTHR23073">
    <property type="entry name" value="26S PROTEASOME REGULATORY SUBUNIT"/>
    <property type="match status" value="1"/>
</dbReference>
<dbReference type="OrthoDB" id="7438987at2"/>
<dbReference type="GO" id="GO:0005524">
    <property type="term" value="F:ATP binding"/>
    <property type="evidence" value="ECO:0007669"/>
    <property type="project" value="UniProtKB-KW"/>
</dbReference>
<dbReference type="SUPFAM" id="SSF52540">
    <property type="entry name" value="P-loop containing nucleoside triphosphate hydrolases"/>
    <property type="match status" value="1"/>
</dbReference>
<dbReference type="GO" id="GO:0016887">
    <property type="term" value="F:ATP hydrolysis activity"/>
    <property type="evidence" value="ECO:0007669"/>
    <property type="project" value="InterPro"/>
</dbReference>
<accession>A0A1M7FT23</accession>
<dbReference type="AlphaFoldDB" id="A0A1M7FT23"/>
<dbReference type="SMART" id="SM00382">
    <property type="entry name" value="AAA"/>
    <property type="match status" value="1"/>
</dbReference>
<evidence type="ECO:0000256" key="3">
    <source>
        <dbReference type="ARBA" id="ARBA00022840"/>
    </source>
</evidence>
<proteinExistence type="inferred from homology"/>
<dbReference type="RefSeq" id="WP_073043743.1">
    <property type="nucleotide sequence ID" value="NZ_FOLF01000008.1"/>
</dbReference>
<dbReference type="Pfam" id="PF00004">
    <property type="entry name" value="AAA"/>
    <property type="match status" value="1"/>
</dbReference>
<sequence length="364" mass="40475">METEVLRIIEGGLTNDKRKILTYSNKLADRLAKEGNEPLAKCIRQKINTIVPQSQAVADAVRLMPVDVDSHLQVVEIYPPDTIRQPVVLSPEVEKQISDFIEMVNHRSDLELAGINVKKTMLLHGKPGCGKTSIAHYVSEKTGLPLIVARLDGVVSSLLGSTAKNLRRIFDYVQSMPCILFLDEFDAIAKARDDAHELGELKRVINSLLQNIDGMNADSVLIAATNHPEMLDSAVWRRFVQVVEVGLPSEQQISEMIDLFASPFKSDVVSDSQKKKNIIDSIKGLSPSDIKTIFDKVKVKSVIEGKMCLETEELLASIYEVTCKNKSEVSYVMFLSSHGIPQTEISKRTGISLRKVKSYLSEIK</sequence>
<evidence type="ECO:0000256" key="1">
    <source>
        <dbReference type="ARBA" id="ARBA00006914"/>
    </source>
</evidence>
<dbReference type="InterPro" id="IPR003593">
    <property type="entry name" value="AAA+_ATPase"/>
</dbReference>